<dbReference type="Gene3D" id="3.40.50.1820">
    <property type="entry name" value="alpha/beta hydrolase"/>
    <property type="match status" value="1"/>
</dbReference>
<feature type="active site" evidence="3">
    <location>
        <position position="142"/>
    </location>
</feature>
<evidence type="ECO:0000256" key="2">
    <source>
        <dbReference type="ARBA" id="ARBA00022801"/>
    </source>
</evidence>
<dbReference type="PROSITE" id="PS01174">
    <property type="entry name" value="LIPASE_GDXG_SER"/>
    <property type="match status" value="1"/>
</dbReference>
<evidence type="ECO:0000259" key="4">
    <source>
        <dbReference type="Pfam" id="PF07859"/>
    </source>
</evidence>
<accession>A0ABY7NVG5</accession>
<dbReference type="GO" id="GO:0016787">
    <property type="term" value="F:hydrolase activity"/>
    <property type="evidence" value="ECO:0007669"/>
    <property type="project" value="UniProtKB-KW"/>
</dbReference>
<gene>
    <name evidence="5" type="ORF">PBT88_13700</name>
</gene>
<dbReference type="EMBL" id="CP115174">
    <property type="protein sequence ID" value="WBO24643.1"/>
    <property type="molecule type" value="Genomic_DNA"/>
</dbReference>
<dbReference type="InterPro" id="IPR029058">
    <property type="entry name" value="AB_hydrolase_fold"/>
</dbReference>
<keyword evidence="6" id="KW-1185">Reference proteome</keyword>
<keyword evidence="2 5" id="KW-0378">Hydrolase</keyword>
<sequence length="296" mass="31552">MPGPRLHEMDAPSARAMMRAMAGVADLETGPIAVKRDLTMPGPDGPIGLRLYDRRESREPGPVVVFFHGGGWVVGDLDGYDSACAAIARGLDLPVVSVDYRLAPEHRWPAAPDDCEAAARWIAAAPAELGLTPTGLVLAGDSAGGNLTIVTALALRDTPAALPVLAQWALYPAADMVNHYPSYKNLGEGFVLTEETMRWFNDHYRPDVSHWRASPMQADFAGLPPALVTTAGLDPLRDQGRAYAAALAQAGVAVSYREAIGNVHGFLNLRRAIPSSVKDVQTSLIALKSLIEEVTA</sequence>
<dbReference type="Proteomes" id="UP001210865">
    <property type="component" value="Chromosome"/>
</dbReference>
<evidence type="ECO:0000256" key="1">
    <source>
        <dbReference type="ARBA" id="ARBA00010515"/>
    </source>
</evidence>
<feature type="domain" description="Alpha/beta hydrolase fold-3" evidence="4">
    <location>
        <begin position="64"/>
        <end position="267"/>
    </location>
</feature>
<dbReference type="InterPro" id="IPR033140">
    <property type="entry name" value="Lipase_GDXG_put_SER_AS"/>
</dbReference>
<dbReference type="SUPFAM" id="SSF53474">
    <property type="entry name" value="alpha/beta-Hydrolases"/>
    <property type="match status" value="1"/>
</dbReference>
<dbReference type="PANTHER" id="PTHR48081:SF8">
    <property type="entry name" value="ALPHA_BETA HYDROLASE FOLD-3 DOMAIN-CONTAINING PROTEIN-RELATED"/>
    <property type="match status" value="1"/>
</dbReference>
<evidence type="ECO:0000313" key="6">
    <source>
        <dbReference type="Proteomes" id="UP001210865"/>
    </source>
</evidence>
<dbReference type="RefSeq" id="WP_270079263.1">
    <property type="nucleotide sequence ID" value="NZ_CP115174.1"/>
</dbReference>
<dbReference type="Pfam" id="PF07859">
    <property type="entry name" value="Abhydrolase_3"/>
    <property type="match status" value="1"/>
</dbReference>
<dbReference type="InterPro" id="IPR050300">
    <property type="entry name" value="GDXG_lipolytic_enzyme"/>
</dbReference>
<name>A0ABY7NVG5_9SPHN</name>
<proteinExistence type="inferred from homology"/>
<comment type="similarity">
    <text evidence="1">Belongs to the 'GDXG' lipolytic enzyme family.</text>
</comment>
<protein>
    <submittedName>
        <fullName evidence="5">Alpha/beta hydrolase</fullName>
    </submittedName>
</protein>
<organism evidence="5 6">
    <name type="scientific">Sphingomonas abietis</name>
    <dbReference type="NCBI Taxonomy" id="3012344"/>
    <lineage>
        <taxon>Bacteria</taxon>
        <taxon>Pseudomonadati</taxon>
        <taxon>Pseudomonadota</taxon>
        <taxon>Alphaproteobacteria</taxon>
        <taxon>Sphingomonadales</taxon>
        <taxon>Sphingomonadaceae</taxon>
        <taxon>Sphingomonas</taxon>
    </lineage>
</organism>
<dbReference type="PANTHER" id="PTHR48081">
    <property type="entry name" value="AB HYDROLASE SUPERFAMILY PROTEIN C4A8.06C"/>
    <property type="match status" value="1"/>
</dbReference>
<evidence type="ECO:0000256" key="3">
    <source>
        <dbReference type="PROSITE-ProRule" id="PRU10038"/>
    </source>
</evidence>
<dbReference type="InterPro" id="IPR013094">
    <property type="entry name" value="AB_hydrolase_3"/>
</dbReference>
<reference evidence="5 6" key="1">
    <citation type="submission" date="2022-12" db="EMBL/GenBank/DDBJ databases">
        <title>Sphingomonas abieness sp. nov., an endophytic bacterium isolated from Abies koreana.</title>
        <authorList>
            <person name="Jiang L."/>
            <person name="Lee J."/>
        </authorList>
    </citation>
    <scope>NUCLEOTIDE SEQUENCE [LARGE SCALE GENOMIC DNA]</scope>
    <source>
        <strain evidence="6">PAMB 00755</strain>
    </source>
</reference>
<evidence type="ECO:0000313" key="5">
    <source>
        <dbReference type="EMBL" id="WBO24643.1"/>
    </source>
</evidence>